<comment type="caution">
    <text evidence="2">The sequence shown here is derived from an EMBL/GenBank/DDBJ whole genome shotgun (WGS) entry which is preliminary data.</text>
</comment>
<feature type="compositionally biased region" description="Basic and acidic residues" evidence="1">
    <location>
        <begin position="252"/>
        <end position="268"/>
    </location>
</feature>
<dbReference type="SUPFAM" id="SSF69279">
    <property type="entry name" value="Phage tail proteins"/>
    <property type="match status" value="1"/>
</dbReference>
<evidence type="ECO:0000313" key="3">
    <source>
        <dbReference type="Proteomes" id="UP001596060"/>
    </source>
</evidence>
<dbReference type="RefSeq" id="WP_377818009.1">
    <property type="nucleotide sequence ID" value="NZ_JBHSLU010000161.1"/>
</dbReference>
<accession>A0ABW0PBM3</accession>
<gene>
    <name evidence="2" type="ORF">ACFPN9_28995</name>
</gene>
<evidence type="ECO:0000313" key="2">
    <source>
        <dbReference type="EMBL" id="MFC5509254.1"/>
    </source>
</evidence>
<keyword evidence="3" id="KW-1185">Reference proteome</keyword>
<sequence>MGFRKPACRVEINGVDYTDRFQPLVKSIKVSDKDGLTSDTCTIKLADSGGAIALPDENDMLTVYLGDAEAGVGLVFQGRIDGVRSTGTSGGGQELTISAKGFDATGKAKGVKEKHKDNAKFGDVAKEWGKASGMTDVVIDDDLASIEDEYWSMNNESFIGWGQRVAGEIGATFKVQGDRAMFLSADGGKTARGRSIPDFTVTRGDNLLRWDISPIRGRPGHQKVDVEFYSAKDGKLKTKQIEVDGQKSEVSLRSKVRASDEKNAERIARSGGKKVKRKGGSGTVTIVGSHLVKPEGKLILVGAREGIDGEYRITGVEHDYSSKGYDVDLTVEQPQGKAGKDSRRKTKSTS</sequence>
<name>A0ABW0PBM3_9HYPH</name>
<protein>
    <submittedName>
        <fullName evidence="2">Phage late control D family protein</fullName>
    </submittedName>
</protein>
<evidence type="ECO:0000256" key="1">
    <source>
        <dbReference type="SAM" id="MobiDB-lite"/>
    </source>
</evidence>
<dbReference type="Proteomes" id="UP001596060">
    <property type="component" value="Unassembled WGS sequence"/>
</dbReference>
<feature type="region of interest" description="Disordered" evidence="1">
    <location>
        <begin position="325"/>
        <end position="350"/>
    </location>
</feature>
<proteinExistence type="predicted"/>
<reference evidence="3" key="1">
    <citation type="journal article" date="2019" name="Int. J. Syst. Evol. Microbiol.">
        <title>The Global Catalogue of Microorganisms (GCM) 10K type strain sequencing project: providing services to taxonomists for standard genome sequencing and annotation.</title>
        <authorList>
            <consortium name="The Broad Institute Genomics Platform"/>
            <consortium name="The Broad Institute Genome Sequencing Center for Infectious Disease"/>
            <person name="Wu L."/>
            <person name="Ma J."/>
        </authorList>
    </citation>
    <scope>NUCLEOTIDE SEQUENCE [LARGE SCALE GENOMIC DNA]</scope>
    <source>
        <strain evidence="3">CCUG 43117</strain>
    </source>
</reference>
<feature type="region of interest" description="Disordered" evidence="1">
    <location>
        <begin position="252"/>
        <end position="281"/>
    </location>
</feature>
<organism evidence="2 3">
    <name type="scientific">Bosea massiliensis</name>
    <dbReference type="NCBI Taxonomy" id="151419"/>
    <lineage>
        <taxon>Bacteria</taxon>
        <taxon>Pseudomonadati</taxon>
        <taxon>Pseudomonadota</taxon>
        <taxon>Alphaproteobacteria</taxon>
        <taxon>Hyphomicrobiales</taxon>
        <taxon>Boseaceae</taxon>
        <taxon>Bosea</taxon>
    </lineage>
</organism>
<dbReference type="EMBL" id="JBHSLU010000161">
    <property type="protein sequence ID" value="MFC5509254.1"/>
    <property type="molecule type" value="Genomic_DNA"/>
</dbReference>